<protein>
    <submittedName>
        <fullName evidence="1">Uncharacterized protein</fullName>
    </submittedName>
</protein>
<dbReference type="AlphaFoldDB" id="A0A1F5EV26"/>
<comment type="caution">
    <text evidence="1">The sequence shown here is derived from an EMBL/GenBank/DDBJ whole genome shotgun (WGS) entry which is preliminary data.</text>
</comment>
<reference evidence="1 2" key="1">
    <citation type="journal article" date="2016" name="Nat. Commun.">
        <title>Thousands of microbial genomes shed light on interconnected biogeochemical processes in an aquifer system.</title>
        <authorList>
            <person name="Anantharaman K."/>
            <person name="Brown C.T."/>
            <person name="Hug L.A."/>
            <person name="Sharon I."/>
            <person name="Castelle C.J."/>
            <person name="Probst A.J."/>
            <person name="Thomas B.C."/>
            <person name="Singh A."/>
            <person name="Wilkins M.J."/>
            <person name="Karaoz U."/>
            <person name="Brodie E.L."/>
            <person name="Williams K.H."/>
            <person name="Hubbard S.S."/>
            <person name="Banfield J.F."/>
        </authorList>
    </citation>
    <scope>NUCLEOTIDE SEQUENCE [LARGE SCALE GENOMIC DNA]</scope>
</reference>
<sequence length="232" mass="25480">MAKKDGEKFYEQAGDGEEKRCREVVGGNWGVSFGSKLDIYGLEDRVVIMTTGPFVTVDYDRKTHALTKVSVSVLDMVFLADGKTLLEVGDATNVADRYEMRMGIALTLDLSSGVPSVFVTNFSGAEFETKQQTNEELTDLLKLGIVGEGKDLTFADDFGFLTGKVGLTLTNSEVVFFYEKKKGEGVVRIELLRVAREPDSVGVFDEIALEQMPSKTEALHLLEGVFLEPKNG</sequence>
<gene>
    <name evidence="1" type="ORF">A3D09_03570</name>
</gene>
<evidence type="ECO:0000313" key="2">
    <source>
        <dbReference type="Proteomes" id="UP000177390"/>
    </source>
</evidence>
<organism evidence="1 2">
    <name type="scientific">Candidatus Collierbacteria bacterium RIFCSPHIGHO2_02_FULL_49_10</name>
    <dbReference type="NCBI Taxonomy" id="1817723"/>
    <lineage>
        <taxon>Bacteria</taxon>
        <taxon>Candidatus Collieribacteriota</taxon>
    </lineage>
</organism>
<evidence type="ECO:0000313" key="1">
    <source>
        <dbReference type="EMBL" id="OGD71237.1"/>
    </source>
</evidence>
<accession>A0A1F5EV26</accession>
<dbReference type="EMBL" id="MFAH01000032">
    <property type="protein sequence ID" value="OGD71237.1"/>
    <property type="molecule type" value="Genomic_DNA"/>
</dbReference>
<proteinExistence type="predicted"/>
<name>A0A1F5EV26_9BACT</name>
<dbReference type="Proteomes" id="UP000177390">
    <property type="component" value="Unassembled WGS sequence"/>
</dbReference>